<keyword evidence="18" id="KW-1185">Reference proteome</keyword>
<dbReference type="CDD" id="cd01435">
    <property type="entry name" value="RNAP_I_RPA1_N"/>
    <property type="match status" value="1"/>
</dbReference>
<dbReference type="Pfam" id="PF04983">
    <property type="entry name" value="RNA_pol_Rpb1_3"/>
    <property type="match status" value="1"/>
</dbReference>
<evidence type="ECO:0000256" key="12">
    <source>
        <dbReference type="ARBA" id="ARBA00048552"/>
    </source>
</evidence>
<dbReference type="FunFam" id="2.40.40.20:FF:000019">
    <property type="entry name" value="DNA-directed RNA polymerase II subunit RPB1"/>
    <property type="match status" value="1"/>
</dbReference>
<dbReference type="FunFam" id="4.10.860.120:FF:000006">
    <property type="entry name" value="DNA-directed RNA polymerase subunit"/>
    <property type="match status" value="1"/>
</dbReference>
<gene>
    <name evidence="17" type="ORF">INT43_000187</name>
</gene>
<feature type="region of interest" description="Disordered" evidence="15">
    <location>
        <begin position="1383"/>
        <end position="1443"/>
    </location>
</feature>
<dbReference type="InterPro" id="IPR007083">
    <property type="entry name" value="RNA_pol_Rpb1_4"/>
</dbReference>
<evidence type="ECO:0000256" key="15">
    <source>
        <dbReference type="SAM" id="MobiDB-lite"/>
    </source>
</evidence>
<evidence type="ECO:0000313" key="18">
    <source>
        <dbReference type="Proteomes" id="UP000654370"/>
    </source>
</evidence>
<dbReference type="GO" id="GO:0003677">
    <property type="term" value="F:DNA binding"/>
    <property type="evidence" value="ECO:0007669"/>
    <property type="project" value="InterPro"/>
</dbReference>
<evidence type="ECO:0000256" key="7">
    <source>
        <dbReference type="ARBA" id="ARBA00022723"/>
    </source>
</evidence>
<dbReference type="InterPro" id="IPR000722">
    <property type="entry name" value="RNA_pol_asu"/>
</dbReference>
<comment type="similarity">
    <text evidence="2 14">Belongs to the RNA polymerase beta' chain family.</text>
</comment>
<keyword evidence="8" id="KW-0862">Zinc</keyword>
<dbReference type="Pfam" id="PF00623">
    <property type="entry name" value="RNA_pol_Rpb1_2"/>
    <property type="match status" value="1"/>
</dbReference>
<dbReference type="InterPro" id="IPR044893">
    <property type="entry name" value="RNA_pol_Rpb1_clamp_domain"/>
</dbReference>
<dbReference type="InterPro" id="IPR038120">
    <property type="entry name" value="Rpb1_funnel_sf"/>
</dbReference>
<comment type="function">
    <text evidence="13">DNA-dependent RNA polymerase catalyzes the transcription of DNA into RNA using the four ribonucleoside triphosphates as substrates. Largest and catalytic core component of RNA polymerase I which synthesizes ribosomal RNA precursors. Forms the polymerase active center together with the second largest subunit. A single stranded DNA template strand of the promoter is positioned within the central active site cleft of Pol I. A bridging helix emanates from RPA1 and crosses the cleft near the catalytic site and is thought to promote translocation of Pol I by acting as a ratchet that moves the RNA-DNA hybrid through the active site by switching from straight to bent conformations at each step of nucleotide addition.</text>
</comment>
<dbReference type="InterPro" id="IPR007080">
    <property type="entry name" value="RNA_pol_Rpb1_1"/>
</dbReference>
<dbReference type="PANTHER" id="PTHR19376">
    <property type="entry name" value="DNA-DIRECTED RNA POLYMERASE"/>
    <property type="match status" value="1"/>
</dbReference>
<dbReference type="Gene3D" id="3.30.1490.180">
    <property type="entry name" value="RNA polymerase ii"/>
    <property type="match status" value="1"/>
</dbReference>
<dbReference type="InterPro" id="IPR007066">
    <property type="entry name" value="RNA_pol_Rpb1_3"/>
</dbReference>
<evidence type="ECO:0000256" key="5">
    <source>
        <dbReference type="ARBA" id="ARBA00022679"/>
    </source>
</evidence>
<keyword evidence="7" id="KW-0479">Metal-binding</keyword>
<dbReference type="Gene3D" id="1.10.132.30">
    <property type="match status" value="1"/>
</dbReference>
<dbReference type="InterPro" id="IPR045867">
    <property type="entry name" value="DNA-dir_RpoC_beta_prime"/>
</dbReference>
<dbReference type="Pfam" id="PF04998">
    <property type="entry name" value="RNA_pol_Rpb1_5"/>
    <property type="match status" value="1"/>
</dbReference>
<evidence type="ECO:0000259" key="16">
    <source>
        <dbReference type="SMART" id="SM00663"/>
    </source>
</evidence>
<dbReference type="Gene3D" id="4.10.860.120">
    <property type="entry name" value="RNA polymerase II, clamp domain"/>
    <property type="match status" value="1"/>
</dbReference>
<dbReference type="InterPro" id="IPR047107">
    <property type="entry name" value="DNA-dir_RNA_pol1_lsu_C"/>
</dbReference>
<evidence type="ECO:0000256" key="13">
    <source>
        <dbReference type="ARBA" id="ARBA00053996"/>
    </source>
</evidence>
<dbReference type="Gene3D" id="1.10.357.120">
    <property type="match status" value="1"/>
</dbReference>
<organism evidence="17 18">
    <name type="scientific">Mortierella isabellina</name>
    <name type="common">Filamentous fungus</name>
    <name type="synonym">Umbelopsis isabellina</name>
    <dbReference type="NCBI Taxonomy" id="91625"/>
    <lineage>
        <taxon>Eukaryota</taxon>
        <taxon>Fungi</taxon>
        <taxon>Fungi incertae sedis</taxon>
        <taxon>Mucoromycota</taxon>
        <taxon>Mucoromycotina</taxon>
        <taxon>Umbelopsidomycetes</taxon>
        <taxon>Umbelopsidales</taxon>
        <taxon>Umbelopsidaceae</taxon>
        <taxon>Umbelopsis</taxon>
    </lineage>
</organism>
<accession>A0A8H7U907</accession>
<comment type="subunit">
    <text evidence="3">Component of the RNA polymerase I (Pol I) complex consisting of at least 13 subunits.</text>
</comment>
<dbReference type="EC" id="2.7.7.6" evidence="14"/>
<keyword evidence="11" id="KW-0539">Nucleus</keyword>
<dbReference type="CDD" id="cd02735">
    <property type="entry name" value="RNAP_I_Rpa1_C"/>
    <property type="match status" value="1"/>
</dbReference>
<feature type="compositionally biased region" description="Acidic residues" evidence="15">
    <location>
        <begin position="1412"/>
        <end position="1421"/>
    </location>
</feature>
<dbReference type="FunFam" id="1.10.150.390:FF:000005">
    <property type="entry name" value="DNA-directed RNA polymerase subunit"/>
    <property type="match status" value="1"/>
</dbReference>
<dbReference type="Proteomes" id="UP000654370">
    <property type="component" value="Unassembled WGS sequence"/>
</dbReference>
<keyword evidence="5 14" id="KW-0808">Transferase</keyword>
<evidence type="ECO:0000256" key="1">
    <source>
        <dbReference type="ARBA" id="ARBA00004123"/>
    </source>
</evidence>
<evidence type="ECO:0000256" key="4">
    <source>
        <dbReference type="ARBA" id="ARBA00022478"/>
    </source>
</evidence>
<evidence type="ECO:0000256" key="11">
    <source>
        <dbReference type="ARBA" id="ARBA00023242"/>
    </source>
</evidence>
<dbReference type="FunFam" id="1.10.274.100:FF:000006">
    <property type="entry name" value="DNA-directed RNA polymerase subunit"/>
    <property type="match status" value="1"/>
</dbReference>
<evidence type="ECO:0000256" key="3">
    <source>
        <dbReference type="ARBA" id="ARBA00011251"/>
    </source>
</evidence>
<protein>
    <recommendedName>
        <fullName evidence="14">DNA-directed RNA polymerase subunit</fullName>
        <ecNumber evidence="14">2.7.7.6</ecNumber>
    </recommendedName>
</protein>
<evidence type="ECO:0000256" key="8">
    <source>
        <dbReference type="ARBA" id="ARBA00022833"/>
    </source>
</evidence>
<evidence type="ECO:0000256" key="14">
    <source>
        <dbReference type="RuleBase" id="RU004279"/>
    </source>
</evidence>
<comment type="subcellular location">
    <subcellularLocation>
        <location evidence="1">Nucleus</location>
    </subcellularLocation>
</comment>
<dbReference type="FunFam" id="3.30.1490.180:FF:000003">
    <property type="entry name" value="DNA-directed RNA polymerase subunit"/>
    <property type="match status" value="1"/>
</dbReference>
<dbReference type="Gene3D" id="3.30.70.2850">
    <property type="match status" value="1"/>
</dbReference>
<feature type="compositionally biased region" description="Basic and acidic residues" evidence="15">
    <location>
        <begin position="313"/>
        <end position="327"/>
    </location>
</feature>
<dbReference type="GO" id="GO:0005736">
    <property type="term" value="C:RNA polymerase I complex"/>
    <property type="evidence" value="ECO:0007669"/>
    <property type="project" value="TreeGrafter"/>
</dbReference>
<dbReference type="GO" id="GO:0006351">
    <property type="term" value="P:DNA-templated transcription"/>
    <property type="evidence" value="ECO:0007669"/>
    <property type="project" value="InterPro"/>
</dbReference>
<proteinExistence type="inferred from homology"/>
<dbReference type="Gene3D" id="2.40.40.20">
    <property type="match status" value="1"/>
</dbReference>
<keyword evidence="4 14" id="KW-0240">DNA-directed RNA polymerase</keyword>
<dbReference type="InterPro" id="IPR007081">
    <property type="entry name" value="RNA_pol_Rpb1_5"/>
</dbReference>
<dbReference type="InterPro" id="IPR015699">
    <property type="entry name" value="DNA-dir_RNA_pol1_lsu_N"/>
</dbReference>
<evidence type="ECO:0000256" key="10">
    <source>
        <dbReference type="ARBA" id="ARBA00023163"/>
    </source>
</evidence>
<evidence type="ECO:0000313" key="17">
    <source>
        <dbReference type="EMBL" id="KAG2172837.1"/>
    </source>
</evidence>
<dbReference type="Gene3D" id="1.10.274.100">
    <property type="entry name" value="RNA polymerase Rpb1, domain 3"/>
    <property type="match status" value="1"/>
</dbReference>
<feature type="domain" description="RNA polymerase N-terminal" evidence="16">
    <location>
        <begin position="378"/>
        <end position="718"/>
    </location>
</feature>
<dbReference type="Pfam" id="PF05000">
    <property type="entry name" value="RNA_pol_Rpb1_4"/>
    <property type="match status" value="1"/>
</dbReference>
<feature type="region of interest" description="Disordered" evidence="15">
    <location>
        <begin position="289"/>
        <end position="338"/>
    </location>
</feature>
<dbReference type="OrthoDB" id="270392at2759"/>
<sequence>RSTASVTMNISQPIGSEIDSVSFSFYDAAEIRKISVKQIVNPIIMDTMGHPTKGGLYDPALGPYSKRHICGTCSQDHFNCPGHFGHIELPVPAYNPIFFDNLYANLRAKCFYCHHYRMNRIQLHKTIAKLKLLQRGLIREAQRIDDFNIRVKKSKHVDEDDIADVLEEEQEGSESAEQFIERIDEYVEASINNKEATEFASQTYKITIINEERKQVMADFFRRCIAKKRCENCGGISPPVRKDGVAKIFQMPLTKKTQMIMDAKGMKLQDVLVKSPSKSDDMAIDSVVNDDSINGIADQSSSDESSSEEEEDKVDKMPKAKISKEEGEAPAGQQKYLTPHQIRDHMVCLFDSEKTMTTLMYGARNPRSPKLVKPVKASMFFIDVLAVAPTRFRPASVMGDKAFESPQNVLLGKILTSSQQVRESNTRVQTLAKNKEENKEEINRTFNYLVNNIIKLQHDVNSFIDSTKNPAPLRQGQLPPAGIRQTLEKKEGLFRKHMMGKRVNYAARSVISPDPNIETSEIGVPPVFAKTLTYPEPVTPYNVKEMMQAVINGPDKWPGATHVQYEDQSLHSLANLSVESRIALANTLLSPQDSTATASGSPYATRTQAINKKVFRHLRNGDMLLLNRQPTLHKPSIMAHKARVLPGEKTIRMHFANCNTYNADFDGDEMNIHFPQNEIARAEATLIANTDNQYLVPTSGSPLRGLIQDHVVAGVWMTSRDTFFTRDQYQQMLYGALRPERDGTGNGRIITVPPTVWKPVPLWTGKQVITTILKNLSIGKPSLNLKSNAKVGGKYWGPDGHEEATVLFMDGELLTGVLDKSQFGATAYGMVHSVYEIYGPESAGVLLSILGRLFTKFTQFHGFTCRMDDLRLTPEGDKWRRNLLDGGKNQGMDAHVEFLGLTDMAKEASEEELKKEFDLRMEEVARDDNKLAGLDNAMKSKVNKLTSSVIDKCIPNGLVKKFPKNNMQMMTVSGAKGSPVNVSQISCLLGQQELEGRRVPLMVSGKSLPSFLPYDSSARAGGYVAGRFLTGIRPQEYYFHCMAGREGLIDTAVKTSRSGYLQRCLIKHLEGLRVHYDHSVRDADGSILQFHYGEDSLDVIKQKHLFQFSFCANNSESLLQKYNPKAVVDILDMKEGSDYNKKAFKKQEKYDPALSKYSPSRHLGVVSELFTKELNNYMDKNPDNLPFSKSTPITKNNERFAGVTKSKFKALMHLKYLHSLVEPGEAVGLLAAQSVGEPSTQMTLNTFHFAGFGAANVTLGIPRLREIIMTASASIKTPTMMLPLLPNVTDAKAEQFCKNASRLTLAQIVDDVIVTERMTSKASSSMHRRSKVYQIRLNLFSEKEYKEEYNVSARRIKDVLESRFISRLETVIRKDIKDSKKAKADDVGKAIKRSKANQDNEDDSAPVKATVNDEDEGDGDATDARNAKRSAQHASYDAPDEDDEEVIKAMDQQMDEELELDALAEKDDDDKEDAMDVDDSEDRVLNNTTYVSKWKFDNANGAWCEFELTFPANTKKILMVALVEKICHEVIVHEIKGISRCFPYINPTENDKSRKLQTEGVNLKGLWQYANIIDVSCIDTNDIAAVLRTYGVEAARNAIMKEVAGVFGVYGISVDKRHLSLIAEYMTFEGGYKPFNRSGIESNVSPFLKMSFERTCHFLTEATIHGDYDTLDNPSSKIVMGKVVGGGTGSFEVMQPLVDTSA</sequence>
<keyword evidence="10 14" id="KW-0804">Transcription</keyword>
<comment type="caution">
    <text evidence="17">The sequence shown here is derived from an EMBL/GenBank/DDBJ whole genome shotgun (WGS) entry which is preliminary data.</text>
</comment>
<dbReference type="GO" id="GO:0003899">
    <property type="term" value="F:DNA-directed RNA polymerase activity"/>
    <property type="evidence" value="ECO:0007669"/>
    <property type="project" value="UniProtKB-EC"/>
</dbReference>
<dbReference type="GO" id="GO:0046872">
    <property type="term" value="F:metal ion binding"/>
    <property type="evidence" value="ECO:0007669"/>
    <property type="project" value="UniProtKB-KW"/>
</dbReference>
<dbReference type="InterPro" id="IPR006592">
    <property type="entry name" value="RNA_pol_N"/>
</dbReference>
<dbReference type="PANTHER" id="PTHR19376:SF11">
    <property type="entry name" value="DNA-DIRECTED RNA POLYMERASE I SUBUNIT RPA1"/>
    <property type="match status" value="1"/>
</dbReference>
<dbReference type="EMBL" id="JAEPQZ010000016">
    <property type="protein sequence ID" value="KAG2172837.1"/>
    <property type="molecule type" value="Genomic_DNA"/>
</dbReference>
<dbReference type="InterPro" id="IPR042102">
    <property type="entry name" value="RNA_pol_Rpb1_3_sf"/>
</dbReference>
<reference evidence="17" key="1">
    <citation type="submission" date="2020-12" db="EMBL/GenBank/DDBJ databases">
        <title>Metabolic potential, ecology and presence of endohyphal bacteria is reflected in genomic diversity of Mucoromycotina.</title>
        <authorList>
            <person name="Muszewska A."/>
            <person name="Okrasinska A."/>
            <person name="Steczkiewicz K."/>
            <person name="Drgas O."/>
            <person name="Orlowska M."/>
            <person name="Perlinska-Lenart U."/>
            <person name="Aleksandrzak-Piekarczyk T."/>
            <person name="Szatraj K."/>
            <person name="Zielenkiewicz U."/>
            <person name="Pilsyk S."/>
            <person name="Malc E."/>
            <person name="Mieczkowski P."/>
            <person name="Kruszewska J.S."/>
            <person name="Biernat P."/>
            <person name="Pawlowska J."/>
        </authorList>
    </citation>
    <scope>NUCLEOTIDE SEQUENCE</scope>
    <source>
        <strain evidence="17">WA0000067209</strain>
    </source>
</reference>
<evidence type="ECO:0000256" key="2">
    <source>
        <dbReference type="ARBA" id="ARBA00006460"/>
    </source>
</evidence>
<evidence type="ECO:0000256" key="9">
    <source>
        <dbReference type="ARBA" id="ARBA00022842"/>
    </source>
</evidence>
<dbReference type="Gene3D" id="1.10.150.390">
    <property type="match status" value="1"/>
</dbReference>
<comment type="catalytic activity">
    <reaction evidence="12 14">
        <text>RNA(n) + a ribonucleoside 5'-triphosphate = RNA(n+1) + diphosphate</text>
        <dbReference type="Rhea" id="RHEA:21248"/>
        <dbReference type="Rhea" id="RHEA-COMP:14527"/>
        <dbReference type="Rhea" id="RHEA-COMP:17342"/>
        <dbReference type="ChEBI" id="CHEBI:33019"/>
        <dbReference type="ChEBI" id="CHEBI:61557"/>
        <dbReference type="ChEBI" id="CHEBI:140395"/>
        <dbReference type="EC" id="2.7.7.6"/>
    </reaction>
</comment>
<keyword evidence="6 14" id="KW-0548">Nucleotidyltransferase</keyword>
<keyword evidence="9" id="KW-0460">Magnesium</keyword>
<dbReference type="SUPFAM" id="SSF64484">
    <property type="entry name" value="beta and beta-prime subunits of DNA dependent RNA-polymerase"/>
    <property type="match status" value="1"/>
</dbReference>
<dbReference type="Pfam" id="PF04997">
    <property type="entry name" value="RNA_pol_Rpb1_1"/>
    <property type="match status" value="1"/>
</dbReference>
<name>A0A8H7U907_MORIS</name>
<evidence type="ECO:0000256" key="6">
    <source>
        <dbReference type="ARBA" id="ARBA00022695"/>
    </source>
</evidence>
<dbReference type="SMART" id="SM00663">
    <property type="entry name" value="RPOLA_N"/>
    <property type="match status" value="1"/>
</dbReference>
<feature type="non-terminal residue" evidence="17">
    <location>
        <position position="1"/>
    </location>
</feature>